<evidence type="ECO:0000256" key="2">
    <source>
        <dbReference type="ARBA" id="ARBA00022553"/>
    </source>
</evidence>
<dbReference type="Proteomes" id="UP000515125">
    <property type="component" value="Unplaced"/>
</dbReference>
<evidence type="ECO:0000256" key="7">
    <source>
        <dbReference type="SAM" id="Coils"/>
    </source>
</evidence>
<keyword evidence="3" id="KW-0479">Metal-binding</keyword>
<reference evidence="11" key="1">
    <citation type="submission" date="2025-08" db="UniProtKB">
        <authorList>
            <consortium name="RefSeq"/>
        </authorList>
    </citation>
    <scope>IDENTIFICATION</scope>
</reference>
<evidence type="ECO:0000256" key="8">
    <source>
        <dbReference type="SAM" id="MobiDB-lite"/>
    </source>
</evidence>
<name>A0A6P6RQY1_9EIME</name>
<dbReference type="OrthoDB" id="2160351at2759"/>
<dbReference type="GO" id="GO:0003723">
    <property type="term" value="F:RNA binding"/>
    <property type="evidence" value="ECO:0007669"/>
    <property type="project" value="InterPro"/>
</dbReference>
<evidence type="ECO:0000256" key="6">
    <source>
        <dbReference type="ARBA" id="ARBA00023242"/>
    </source>
</evidence>
<evidence type="ECO:0000259" key="9">
    <source>
        <dbReference type="PROSITE" id="PS50171"/>
    </source>
</evidence>
<dbReference type="AlphaFoldDB" id="A0A6P6RQY1"/>
<evidence type="ECO:0000256" key="3">
    <source>
        <dbReference type="ARBA" id="ARBA00022723"/>
    </source>
</evidence>
<dbReference type="PANTHER" id="PTHR12786">
    <property type="entry name" value="SPLICING FACTOR SF3A-RELATED"/>
    <property type="match status" value="1"/>
</dbReference>
<dbReference type="GeneID" id="34619496"/>
<dbReference type="GO" id="GO:0008270">
    <property type="term" value="F:zinc ion binding"/>
    <property type="evidence" value="ECO:0007669"/>
    <property type="project" value="UniProtKB-KW"/>
</dbReference>
<dbReference type="PANTHER" id="PTHR12786:SF2">
    <property type="entry name" value="SPLICING FACTOR 3A SUBUNIT 3"/>
    <property type="match status" value="1"/>
</dbReference>
<feature type="region of interest" description="Disordered" evidence="8">
    <location>
        <begin position="407"/>
        <end position="444"/>
    </location>
</feature>
<dbReference type="GO" id="GO:0005681">
    <property type="term" value="C:spliceosomal complex"/>
    <property type="evidence" value="ECO:0007669"/>
    <property type="project" value="InterPro"/>
</dbReference>
<dbReference type="GO" id="GO:0000398">
    <property type="term" value="P:mRNA splicing, via spliceosome"/>
    <property type="evidence" value="ECO:0007669"/>
    <property type="project" value="InterPro"/>
</dbReference>
<feature type="domain" description="Matrin-type" evidence="9">
    <location>
        <begin position="470"/>
        <end position="501"/>
    </location>
</feature>
<comment type="subcellular location">
    <subcellularLocation>
        <location evidence="1">Nucleus</location>
    </subcellularLocation>
</comment>
<evidence type="ECO:0000313" key="10">
    <source>
        <dbReference type="Proteomes" id="UP000515125"/>
    </source>
</evidence>
<dbReference type="InterPro" id="IPR051421">
    <property type="entry name" value="RNA_Proc_DNA_Dmg_Regulator"/>
</dbReference>
<evidence type="ECO:0000256" key="5">
    <source>
        <dbReference type="ARBA" id="ARBA00022833"/>
    </source>
</evidence>
<keyword evidence="7" id="KW-0175">Coiled coil</keyword>
<proteinExistence type="predicted"/>
<keyword evidence="2" id="KW-0597">Phosphoprotein</keyword>
<evidence type="ECO:0000256" key="4">
    <source>
        <dbReference type="ARBA" id="ARBA00022771"/>
    </source>
</evidence>
<dbReference type="PROSITE" id="PS50171">
    <property type="entry name" value="ZF_MATRIN"/>
    <property type="match status" value="1"/>
</dbReference>
<keyword evidence="4" id="KW-0863">Zinc-finger</keyword>
<feature type="coiled-coil region" evidence="7">
    <location>
        <begin position="9"/>
        <end position="43"/>
    </location>
</feature>
<keyword evidence="6" id="KW-0539">Nucleus</keyword>
<dbReference type="InterPro" id="IPR000690">
    <property type="entry name" value="Matrin/U1-C_Znf_C2H2"/>
</dbReference>
<sequence>MASSILEVLRGAHEDVEKLEDVAAQLLLQQQEIEGDAQQQQQQQQLAPLSYKPKRLSERKRKESLRLQAALSDCIARIQERASSIISVYEDEDGLKREETLYLGGQRQLRRVTASGSSTDVWVNFYDRIKEIRGAHKRRQIERPEDAQVPTVPRGVDEILQEFMETPYLDALFEDAESFGRLVSLDASYRSFCGLKKIQRHFIREAKEKELARLRKKGASEEVLADRSAALDEEIGGCTMDYLSYLRTLGDFTRIPRHLKYKQQDYREYLQGTLQYLEDFFFRRNPLADADKVRETVLSDFERQFAASQVNGWEEKTHSNPLYCRVTDRLFANPNTYASHQQGSAYKKKLLAAASLSAEEIAAATKRCEDADRQLAVLEFSIKAYADMLQEPINQTIAFYQKKQSTTAEEALEQEDDDSEIEEDAQQDEEDSEAEEEEGPVYNPLNLPLGFDGRPIPYWLYKLHGLGQEFKCEICGNFSYWGRRAFERHFSEWRHSFGMRCLKIPNTTHFKEITKIEDAILLYERLKKQAEGNAFKQDQELECEDADGNVMNLRAFEDLRRQGLI</sequence>
<accession>A0A6P6RQY1</accession>
<dbReference type="InterPro" id="IPR021966">
    <property type="entry name" value="SF3a60_bindingd"/>
</dbReference>
<keyword evidence="5" id="KW-0862">Zinc</keyword>
<dbReference type="Pfam" id="PF11931">
    <property type="entry name" value="SF3a60_Prp9_C"/>
    <property type="match status" value="1"/>
</dbReference>
<organism evidence="10 11">
    <name type="scientific">Cyclospora cayetanensis</name>
    <dbReference type="NCBI Taxonomy" id="88456"/>
    <lineage>
        <taxon>Eukaryota</taxon>
        <taxon>Sar</taxon>
        <taxon>Alveolata</taxon>
        <taxon>Apicomplexa</taxon>
        <taxon>Conoidasida</taxon>
        <taxon>Coccidia</taxon>
        <taxon>Eucoccidiorida</taxon>
        <taxon>Eimeriorina</taxon>
        <taxon>Eimeriidae</taxon>
        <taxon>Cyclospora</taxon>
    </lineage>
</organism>
<dbReference type="InterPro" id="IPR024598">
    <property type="entry name" value="SF3a60/Prp9_C"/>
</dbReference>
<protein>
    <submittedName>
        <fullName evidence="11">Splicing factor SF3a60 homolog</fullName>
    </submittedName>
</protein>
<feature type="compositionally biased region" description="Acidic residues" evidence="8">
    <location>
        <begin position="410"/>
        <end position="439"/>
    </location>
</feature>
<dbReference type="RefSeq" id="XP_026190206.1">
    <property type="nucleotide sequence ID" value="XM_026334421.1"/>
</dbReference>
<evidence type="ECO:0000256" key="1">
    <source>
        <dbReference type="ARBA" id="ARBA00004123"/>
    </source>
</evidence>
<gene>
    <name evidence="11" type="primary">LOC34619496</name>
</gene>
<keyword evidence="10" id="KW-1185">Reference proteome</keyword>
<dbReference type="Pfam" id="PF12108">
    <property type="entry name" value="SF3a60_bindingd"/>
    <property type="match status" value="1"/>
</dbReference>
<evidence type="ECO:0000313" key="11">
    <source>
        <dbReference type="RefSeq" id="XP_026190206.1"/>
    </source>
</evidence>